<evidence type="ECO:0000259" key="3">
    <source>
        <dbReference type="Pfam" id="PF21467"/>
    </source>
</evidence>
<feature type="domain" description="Beta-galactosidase galactose-binding" evidence="3">
    <location>
        <begin position="117"/>
        <end position="155"/>
    </location>
</feature>
<dbReference type="SUPFAM" id="SSF49785">
    <property type="entry name" value="Galactose-binding domain-like"/>
    <property type="match status" value="2"/>
</dbReference>
<dbReference type="Proteomes" id="UP000796880">
    <property type="component" value="Unassembled WGS sequence"/>
</dbReference>
<keyword evidence="2" id="KW-0326">Glycosidase</keyword>
<gene>
    <name evidence="4" type="ORF">FNV43_RR25567</name>
</gene>
<dbReference type="GO" id="GO:0005975">
    <property type="term" value="P:carbohydrate metabolic process"/>
    <property type="evidence" value="ECO:0007669"/>
    <property type="project" value="InterPro"/>
</dbReference>
<dbReference type="InterPro" id="IPR008979">
    <property type="entry name" value="Galactose-bd-like_sf"/>
</dbReference>
<name>A0A8K0DUU0_9ROSA</name>
<keyword evidence="5" id="KW-1185">Reference proteome</keyword>
<sequence>MPVMELRCGETFKGPNSPNKPAPGTEDWISLWIPRGHILHAFVNGILVGSAHGAHNRRSFTLDSTVNLMKGVNKISLPSGMVGLPFGLLGDRSQIYSDLGSGNVQWKKYGGSTNQLLTWYETQFDTPEGTDPVALNLGSMGKGEAWINGESIGRSGSLSSHLKKMRTHLRFPRTKSGYHVCGRVSETRLPQVNSWVENNNTKSKMGTATAIAKLSCPPGKNISNIVFASYGNPVGNCLSGEE</sequence>
<evidence type="ECO:0000313" key="4">
    <source>
        <dbReference type="EMBL" id="KAF3434464.1"/>
    </source>
</evidence>
<reference evidence="4" key="1">
    <citation type="submission" date="2020-03" db="EMBL/GenBank/DDBJ databases">
        <title>A high-quality chromosome-level genome assembly of a woody plant with both climbing and erect habits, Rhamnella rubrinervis.</title>
        <authorList>
            <person name="Lu Z."/>
            <person name="Yang Y."/>
            <person name="Zhu X."/>
            <person name="Sun Y."/>
        </authorList>
    </citation>
    <scope>NUCLEOTIDE SEQUENCE</scope>
    <source>
        <strain evidence="4">BYM</strain>
        <tissue evidence="4">Leaf</tissue>
    </source>
</reference>
<dbReference type="InterPro" id="IPR048913">
    <property type="entry name" value="BetaGal_gal-bd"/>
</dbReference>
<dbReference type="GO" id="GO:0004553">
    <property type="term" value="F:hydrolase activity, hydrolyzing O-glycosyl compounds"/>
    <property type="evidence" value="ECO:0007669"/>
    <property type="project" value="InterPro"/>
</dbReference>
<dbReference type="EMBL" id="VOIH02000011">
    <property type="protein sequence ID" value="KAF3434464.1"/>
    <property type="molecule type" value="Genomic_DNA"/>
</dbReference>
<keyword evidence="1" id="KW-0378">Hydrolase</keyword>
<evidence type="ECO:0000313" key="5">
    <source>
        <dbReference type="Proteomes" id="UP000796880"/>
    </source>
</evidence>
<dbReference type="PRINTS" id="PR00742">
    <property type="entry name" value="GLHYDRLASE35"/>
</dbReference>
<dbReference type="Pfam" id="PF21467">
    <property type="entry name" value="BetaGal_gal-bd"/>
    <property type="match status" value="1"/>
</dbReference>
<organism evidence="4 5">
    <name type="scientific">Rhamnella rubrinervis</name>
    <dbReference type="NCBI Taxonomy" id="2594499"/>
    <lineage>
        <taxon>Eukaryota</taxon>
        <taxon>Viridiplantae</taxon>
        <taxon>Streptophyta</taxon>
        <taxon>Embryophyta</taxon>
        <taxon>Tracheophyta</taxon>
        <taxon>Spermatophyta</taxon>
        <taxon>Magnoliopsida</taxon>
        <taxon>eudicotyledons</taxon>
        <taxon>Gunneridae</taxon>
        <taxon>Pentapetalae</taxon>
        <taxon>rosids</taxon>
        <taxon>fabids</taxon>
        <taxon>Rosales</taxon>
        <taxon>Rhamnaceae</taxon>
        <taxon>rhamnoid group</taxon>
        <taxon>Rhamneae</taxon>
        <taxon>Rhamnella</taxon>
    </lineage>
</organism>
<comment type="caution">
    <text evidence="4">The sequence shown here is derived from an EMBL/GenBank/DDBJ whole genome shotgun (WGS) entry which is preliminary data.</text>
</comment>
<dbReference type="InterPro" id="IPR001944">
    <property type="entry name" value="Glycoside_Hdrlase_35"/>
</dbReference>
<protein>
    <recommendedName>
        <fullName evidence="3">Beta-galactosidase galactose-binding domain-containing protein</fullName>
    </recommendedName>
</protein>
<evidence type="ECO:0000256" key="1">
    <source>
        <dbReference type="ARBA" id="ARBA00022801"/>
    </source>
</evidence>
<accession>A0A8K0DUU0</accession>
<evidence type="ECO:0000256" key="2">
    <source>
        <dbReference type="ARBA" id="ARBA00023295"/>
    </source>
</evidence>
<dbReference type="PANTHER" id="PTHR23421">
    <property type="entry name" value="BETA-GALACTOSIDASE RELATED"/>
    <property type="match status" value="1"/>
</dbReference>
<proteinExistence type="predicted"/>
<dbReference type="Gene3D" id="2.60.120.260">
    <property type="entry name" value="Galactose-binding domain-like"/>
    <property type="match status" value="1"/>
</dbReference>
<dbReference type="OrthoDB" id="1657402at2759"/>
<dbReference type="AlphaFoldDB" id="A0A8K0DUU0"/>